<evidence type="ECO:0000256" key="1">
    <source>
        <dbReference type="SAM" id="SignalP"/>
    </source>
</evidence>
<sequence length="107" mass="11692">MLVTFVLAAAFAISVGAQEFPPEEPHYPSNTDCNPSNDTAYIYKQCEFRCSDEMTSLDGKQACYLQSQESQTPELPPVDRSEPEALIGECVNGKCTKKNSAPVEPVS</sequence>
<organism evidence="2">
    <name type="scientific">Amblyomma americanum</name>
    <name type="common">Lone star tick</name>
    <dbReference type="NCBI Taxonomy" id="6943"/>
    <lineage>
        <taxon>Eukaryota</taxon>
        <taxon>Metazoa</taxon>
        <taxon>Ecdysozoa</taxon>
        <taxon>Arthropoda</taxon>
        <taxon>Chelicerata</taxon>
        <taxon>Arachnida</taxon>
        <taxon>Acari</taxon>
        <taxon>Parasitiformes</taxon>
        <taxon>Ixodida</taxon>
        <taxon>Ixodoidea</taxon>
        <taxon>Ixodidae</taxon>
        <taxon>Amblyomminae</taxon>
        <taxon>Amblyomma</taxon>
    </lineage>
</organism>
<keyword evidence="1" id="KW-0732">Signal</keyword>
<evidence type="ECO:0000313" key="2">
    <source>
        <dbReference type="EMBL" id="JAG91777.1"/>
    </source>
</evidence>
<accession>A0A0C9SD21</accession>
<proteinExistence type="evidence at transcript level"/>
<protein>
    <submittedName>
        <fullName evidence="2">Putative secreted protein</fullName>
    </submittedName>
</protein>
<reference evidence="2" key="1">
    <citation type="journal article" date="2015" name="PLoS ONE">
        <title>An Insight into the Sialome of the Lone Star Tick, Amblyomma americanum, with a Glimpse on Its Time Dependent Gene Expression.</title>
        <authorList>
            <person name="Karim S."/>
            <person name="Ribeiro J.M."/>
        </authorList>
    </citation>
    <scope>NUCLEOTIDE SEQUENCE</scope>
    <source>
        <tissue evidence="2">Salivary gland</tissue>
    </source>
</reference>
<dbReference type="EMBL" id="GBZX01000963">
    <property type="protein sequence ID" value="JAG91777.1"/>
    <property type="molecule type" value="mRNA"/>
</dbReference>
<feature type="signal peptide" evidence="1">
    <location>
        <begin position="1"/>
        <end position="17"/>
    </location>
</feature>
<feature type="chain" id="PRO_5002203406" evidence="1">
    <location>
        <begin position="18"/>
        <end position="107"/>
    </location>
</feature>
<name>A0A0C9SD21_AMBAM</name>
<dbReference type="AlphaFoldDB" id="A0A0C9SD21"/>